<dbReference type="EMBL" id="CM039428">
    <property type="protein sequence ID" value="KAI4352814.1"/>
    <property type="molecule type" value="Genomic_DNA"/>
</dbReference>
<proteinExistence type="predicted"/>
<comment type="caution">
    <text evidence="1">The sequence shown here is derived from an EMBL/GenBank/DDBJ whole genome shotgun (WGS) entry which is preliminary data.</text>
</comment>
<evidence type="ECO:0000313" key="2">
    <source>
        <dbReference type="Proteomes" id="UP000828941"/>
    </source>
</evidence>
<sequence length="121" mass="13547">MITQKHSNNSSSKEEEVTAEKTTIFYLQLPCYFIEEVLRALLRCLGLENGSKQSQQEAEQNSSSSSQTTDKENNASNNQTSSQQDQDVDPPSITQDPQLMGRSRRGPRRSGLDRGQDPQVN</sequence>
<organism evidence="1 2">
    <name type="scientific">Bauhinia variegata</name>
    <name type="common">Purple orchid tree</name>
    <name type="synonym">Phanera variegata</name>
    <dbReference type="NCBI Taxonomy" id="167791"/>
    <lineage>
        <taxon>Eukaryota</taxon>
        <taxon>Viridiplantae</taxon>
        <taxon>Streptophyta</taxon>
        <taxon>Embryophyta</taxon>
        <taxon>Tracheophyta</taxon>
        <taxon>Spermatophyta</taxon>
        <taxon>Magnoliopsida</taxon>
        <taxon>eudicotyledons</taxon>
        <taxon>Gunneridae</taxon>
        <taxon>Pentapetalae</taxon>
        <taxon>rosids</taxon>
        <taxon>fabids</taxon>
        <taxon>Fabales</taxon>
        <taxon>Fabaceae</taxon>
        <taxon>Cercidoideae</taxon>
        <taxon>Cercideae</taxon>
        <taxon>Bauhiniinae</taxon>
        <taxon>Bauhinia</taxon>
    </lineage>
</organism>
<dbReference type="Proteomes" id="UP000828941">
    <property type="component" value="Chromosome 3"/>
</dbReference>
<reference evidence="1 2" key="1">
    <citation type="journal article" date="2022" name="DNA Res.">
        <title>Chromosomal-level genome assembly of the orchid tree Bauhinia variegata (Leguminosae; Cercidoideae) supports the allotetraploid origin hypothesis of Bauhinia.</title>
        <authorList>
            <person name="Zhong Y."/>
            <person name="Chen Y."/>
            <person name="Zheng D."/>
            <person name="Pang J."/>
            <person name="Liu Y."/>
            <person name="Luo S."/>
            <person name="Meng S."/>
            <person name="Qian L."/>
            <person name="Wei D."/>
            <person name="Dai S."/>
            <person name="Zhou R."/>
        </authorList>
    </citation>
    <scope>NUCLEOTIDE SEQUENCE [LARGE SCALE GENOMIC DNA]</scope>
    <source>
        <strain evidence="1">BV-YZ2020</strain>
    </source>
</reference>
<name>A0ACB9PVF7_BAUVA</name>
<protein>
    <submittedName>
        <fullName evidence="1">Uncharacterized protein</fullName>
    </submittedName>
</protein>
<accession>A0ACB9PVF7</accession>
<gene>
    <name evidence="1" type="ORF">L6164_007032</name>
</gene>
<keyword evidence="2" id="KW-1185">Reference proteome</keyword>
<evidence type="ECO:0000313" key="1">
    <source>
        <dbReference type="EMBL" id="KAI4352814.1"/>
    </source>
</evidence>